<sequence length="460" mass="50507">MNKELRFNICDLPTSFFFDSGVPDLQHKVKTNISEALRYACKLWSTHLIKGNFTDEVHGRLLRFLEYHLLFWIEVLNLTQTESYTILEPSYRMADVLPWLKDKIAQANDIERKLRSSQLFLYNFIMSPFLYTKPTGRKLEDWPFSVVPQLSAGTTLLQLVSKSIMSPVRLHSPESTTFAAGLSDGTISFWDTKSGQLVAGPFKAHDGLVRKVAISLNSGLLASKSDGATVCFWDIQTGNLRVTSPVEDFDADSIRSFSFSSDSSKLVSGSKDGKIIVWDAATDGVAPGPFQLSCVDTFSTKVMDVAFTLDGSSILSVCKDAAIRVLDACTGAVLFGPFGQIRRKVGDVASVAFSVGRMKIAVGYSGRHLNGTVRIYNSTGSISTKLFAAHGAQHDSARIMAFPAFSLMFSPDGKLISGHMQTVKVWTLRPPTCSLNPSSSALCLPSYISPSPSRLLPRRK</sequence>
<dbReference type="InterPro" id="IPR001680">
    <property type="entry name" value="WD40_rpt"/>
</dbReference>
<dbReference type="Proteomes" id="UP000521872">
    <property type="component" value="Unassembled WGS sequence"/>
</dbReference>
<comment type="caution">
    <text evidence="4">The sequence shown here is derived from an EMBL/GenBank/DDBJ whole genome shotgun (WGS) entry which is preliminary data.</text>
</comment>
<dbReference type="PANTHER" id="PTHR44019">
    <property type="entry name" value="WD REPEAT-CONTAINING PROTEIN 55"/>
    <property type="match status" value="1"/>
</dbReference>
<proteinExistence type="predicted"/>
<dbReference type="SUPFAM" id="SSF50978">
    <property type="entry name" value="WD40 repeat-like"/>
    <property type="match status" value="1"/>
</dbReference>
<feature type="repeat" description="WD" evidence="3">
    <location>
        <begin position="247"/>
        <end position="279"/>
    </location>
</feature>
<gene>
    <name evidence="4" type="ORF">D9613_011767</name>
</gene>
<dbReference type="EMBL" id="JAACJL010000047">
    <property type="protein sequence ID" value="KAF4612784.1"/>
    <property type="molecule type" value="Genomic_DNA"/>
</dbReference>
<keyword evidence="2" id="KW-0677">Repeat</keyword>
<dbReference type="InterPro" id="IPR050505">
    <property type="entry name" value="WDR55/POC1"/>
</dbReference>
<dbReference type="InterPro" id="IPR036322">
    <property type="entry name" value="WD40_repeat_dom_sf"/>
</dbReference>
<dbReference type="PANTHER" id="PTHR44019:SF8">
    <property type="entry name" value="POC1 CENTRIOLAR PROTEIN HOMOLOG"/>
    <property type="match status" value="1"/>
</dbReference>
<feature type="repeat" description="WD" evidence="3">
    <location>
        <begin position="172"/>
        <end position="200"/>
    </location>
</feature>
<dbReference type="Pfam" id="PF00400">
    <property type="entry name" value="WD40"/>
    <property type="match status" value="2"/>
</dbReference>
<dbReference type="PROSITE" id="PS50082">
    <property type="entry name" value="WD_REPEATS_2"/>
    <property type="match status" value="3"/>
</dbReference>
<evidence type="ECO:0000256" key="2">
    <source>
        <dbReference type="ARBA" id="ARBA00022737"/>
    </source>
</evidence>
<dbReference type="AlphaFoldDB" id="A0A8H4QKM4"/>
<evidence type="ECO:0000313" key="5">
    <source>
        <dbReference type="Proteomes" id="UP000521872"/>
    </source>
</evidence>
<dbReference type="SMART" id="SM00320">
    <property type="entry name" value="WD40"/>
    <property type="match status" value="5"/>
</dbReference>
<dbReference type="PROSITE" id="PS50294">
    <property type="entry name" value="WD_REPEATS_REGION"/>
    <property type="match status" value="1"/>
</dbReference>
<protein>
    <submittedName>
        <fullName evidence="4">Uncharacterized protein</fullName>
    </submittedName>
</protein>
<evidence type="ECO:0000256" key="1">
    <source>
        <dbReference type="ARBA" id="ARBA00022574"/>
    </source>
</evidence>
<dbReference type="Gene3D" id="2.130.10.10">
    <property type="entry name" value="YVTN repeat-like/Quinoprotein amine dehydrogenase"/>
    <property type="match status" value="2"/>
</dbReference>
<keyword evidence="5" id="KW-1185">Reference proteome</keyword>
<dbReference type="InterPro" id="IPR015943">
    <property type="entry name" value="WD40/YVTN_repeat-like_dom_sf"/>
</dbReference>
<evidence type="ECO:0000313" key="4">
    <source>
        <dbReference type="EMBL" id="KAF4612784.1"/>
    </source>
</evidence>
<reference evidence="4 5" key="1">
    <citation type="submission" date="2019-12" db="EMBL/GenBank/DDBJ databases">
        <authorList>
            <person name="Floudas D."/>
            <person name="Bentzer J."/>
            <person name="Ahren D."/>
            <person name="Johansson T."/>
            <person name="Persson P."/>
            <person name="Tunlid A."/>
        </authorList>
    </citation>
    <scope>NUCLEOTIDE SEQUENCE [LARGE SCALE GENOMIC DNA]</scope>
    <source>
        <strain evidence="4 5">CBS 102.39</strain>
    </source>
</reference>
<keyword evidence="1 3" id="KW-0853">WD repeat</keyword>
<evidence type="ECO:0000256" key="3">
    <source>
        <dbReference type="PROSITE-ProRule" id="PRU00221"/>
    </source>
</evidence>
<organism evidence="4 5">
    <name type="scientific">Agrocybe pediades</name>
    <dbReference type="NCBI Taxonomy" id="84607"/>
    <lineage>
        <taxon>Eukaryota</taxon>
        <taxon>Fungi</taxon>
        <taxon>Dikarya</taxon>
        <taxon>Basidiomycota</taxon>
        <taxon>Agaricomycotina</taxon>
        <taxon>Agaricomycetes</taxon>
        <taxon>Agaricomycetidae</taxon>
        <taxon>Agaricales</taxon>
        <taxon>Agaricineae</taxon>
        <taxon>Strophariaceae</taxon>
        <taxon>Agrocybe</taxon>
    </lineage>
</organism>
<accession>A0A8H4QKM4</accession>
<name>A0A8H4QKM4_9AGAR</name>
<feature type="repeat" description="WD" evidence="3">
    <location>
        <begin position="202"/>
        <end position="243"/>
    </location>
</feature>